<organism evidence="2 3">
    <name type="scientific">Cocos nucifera</name>
    <name type="common">Coconut palm</name>
    <dbReference type="NCBI Taxonomy" id="13894"/>
    <lineage>
        <taxon>Eukaryota</taxon>
        <taxon>Viridiplantae</taxon>
        <taxon>Streptophyta</taxon>
        <taxon>Embryophyta</taxon>
        <taxon>Tracheophyta</taxon>
        <taxon>Spermatophyta</taxon>
        <taxon>Magnoliopsida</taxon>
        <taxon>Liliopsida</taxon>
        <taxon>Arecaceae</taxon>
        <taxon>Arecoideae</taxon>
        <taxon>Cocoseae</taxon>
        <taxon>Attaleinae</taxon>
        <taxon>Cocos</taxon>
    </lineage>
</organism>
<evidence type="ECO:0000313" key="2">
    <source>
        <dbReference type="EMBL" id="KAG1327493.1"/>
    </source>
</evidence>
<dbReference type="AlphaFoldDB" id="A0A8K0MVC9"/>
<accession>A0A8K0MVC9</accession>
<keyword evidence="3" id="KW-1185">Reference proteome</keyword>
<feature type="region of interest" description="Disordered" evidence="1">
    <location>
        <begin position="106"/>
        <end position="166"/>
    </location>
</feature>
<reference evidence="2" key="1">
    <citation type="journal article" date="2017" name="Gigascience">
        <title>The genome draft of coconut (Cocos nucifera).</title>
        <authorList>
            <person name="Xiao Y."/>
            <person name="Xu P."/>
            <person name="Fan H."/>
            <person name="Baudouin L."/>
            <person name="Xia W."/>
            <person name="Bocs S."/>
            <person name="Xu J."/>
            <person name="Li Q."/>
            <person name="Guo A."/>
            <person name="Zhou L."/>
            <person name="Li J."/>
            <person name="Wu Y."/>
            <person name="Ma Z."/>
            <person name="Armero A."/>
            <person name="Issali A.E."/>
            <person name="Liu N."/>
            <person name="Peng M."/>
            <person name="Yang Y."/>
        </authorList>
    </citation>
    <scope>NUCLEOTIDE SEQUENCE</scope>
    <source>
        <tissue evidence="2">Spear leaf of Hainan Tall coconut</tissue>
    </source>
</reference>
<name>A0A8K0MVC9_COCNU</name>
<dbReference type="EMBL" id="CM017872">
    <property type="protein sequence ID" value="KAG1327493.1"/>
    <property type="molecule type" value="Genomic_DNA"/>
</dbReference>
<protein>
    <submittedName>
        <fullName evidence="2">Uncharacterized protein</fullName>
    </submittedName>
</protein>
<sequence length="196" mass="20828">MAKVALSPRYQGLGLGSLQSDMDWDFRVLTGGFWIVIAKYPAYSGCIIRCGLAMVLRPAHSGFSIKKHNLDGSEASYWIGFGDGRDAVQQFFLDLDLNNIVAHDVEEEEEGGDDGSPMGPMDDGVPAAASIPTKSATPIAPTTSAKDMLGPPAPMDSAPQLTIEENQGATPIEVVILTDAKAEAIPKQPLVQLADE</sequence>
<dbReference type="Proteomes" id="UP000797356">
    <property type="component" value="Chromosome 1"/>
</dbReference>
<feature type="compositionally biased region" description="Low complexity" evidence="1">
    <location>
        <begin position="115"/>
        <end position="125"/>
    </location>
</feature>
<reference evidence="2" key="2">
    <citation type="submission" date="2019-07" db="EMBL/GenBank/DDBJ databases">
        <authorList>
            <person name="Yang Y."/>
            <person name="Bocs S."/>
            <person name="Baudouin L."/>
        </authorList>
    </citation>
    <scope>NUCLEOTIDE SEQUENCE</scope>
    <source>
        <tissue evidence="2">Spear leaf of Hainan Tall coconut</tissue>
    </source>
</reference>
<evidence type="ECO:0000313" key="3">
    <source>
        <dbReference type="Proteomes" id="UP000797356"/>
    </source>
</evidence>
<proteinExistence type="predicted"/>
<feature type="compositionally biased region" description="Polar residues" evidence="1">
    <location>
        <begin position="132"/>
        <end position="145"/>
    </location>
</feature>
<evidence type="ECO:0000256" key="1">
    <source>
        <dbReference type="SAM" id="MobiDB-lite"/>
    </source>
</evidence>
<comment type="caution">
    <text evidence="2">The sequence shown here is derived from an EMBL/GenBank/DDBJ whole genome shotgun (WGS) entry which is preliminary data.</text>
</comment>
<gene>
    <name evidence="2" type="ORF">COCNU_01G014270</name>
</gene>